<accession>A0AA38CCL3</accession>
<evidence type="ECO:0000259" key="4">
    <source>
        <dbReference type="Pfam" id="PF26558"/>
    </source>
</evidence>
<evidence type="ECO:0000259" key="3">
    <source>
        <dbReference type="Pfam" id="PF01959"/>
    </source>
</evidence>
<keyword evidence="6" id="KW-1185">Reference proteome</keyword>
<dbReference type="InterPro" id="IPR030960">
    <property type="entry name" value="DHQS/DOIS_N"/>
</dbReference>
<evidence type="ECO:0008006" key="7">
    <source>
        <dbReference type="Google" id="ProtNLM"/>
    </source>
</evidence>
<keyword evidence="2" id="KW-0057">Aromatic amino acid biosynthesis</keyword>
<organism evidence="5 6">
    <name type="scientific">Taxus chinensis</name>
    <name type="common">Chinese yew</name>
    <name type="synonym">Taxus wallichiana var. chinensis</name>
    <dbReference type="NCBI Taxonomy" id="29808"/>
    <lineage>
        <taxon>Eukaryota</taxon>
        <taxon>Viridiplantae</taxon>
        <taxon>Streptophyta</taxon>
        <taxon>Embryophyta</taxon>
        <taxon>Tracheophyta</taxon>
        <taxon>Spermatophyta</taxon>
        <taxon>Pinopsida</taxon>
        <taxon>Pinidae</taxon>
        <taxon>Conifers II</taxon>
        <taxon>Cupressales</taxon>
        <taxon>Taxaceae</taxon>
        <taxon>Taxus</taxon>
    </lineage>
</organism>
<dbReference type="PANTHER" id="PTHR33563:SF1">
    <property type="entry name" value="3-DEHYDROQUINATE SYNTHASE"/>
    <property type="match status" value="1"/>
</dbReference>
<dbReference type="GO" id="GO:0009073">
    <property type="term" value="P:aromatic amino acid family biosynthetic process"/>
    <property type="evidence" value="ECO:0007669"/>
    <property type="project" value="UniProtKB-KW"/>
</dbReference>
<feature type="domain" description="3-dehydroquinate synthase C-terminal" evidence="4">
    <location>
        <begin position="205"/>
        <end position="378"/>
    </location>
</feature>
<comment type="caution">
    <text evidence="5">The sequence shown here is derived from an EMBL/GenBank/DDBJ whole genome shotgun (WGS) entry which is preliminary data.</text>
</comment>
<reference evidence="5 6" key="1">
    <citation type="journal article" date="2021" name="Nat. Plants">
        <title>The Taxus genome provides insights into paclitaxel biosynthesis.</title>
        <authorList>
            <person name="Xiong X."/>
            <person name="Gou J."/>
            <person name="Liao Q."/>
            <person name="Li Y."/>
            <person name="Zhou Q."/>
            <person name="Bi G."/>
            <person name="Li C."/>
            <person name="Du R."/>
            <person name="Wang X."/>
            <person name="Sun T."/>
            <person name="Guo L."/>
            <person name="Liang H."/>
            <person name="Lu P."/>
            <person name="Wu Y."/>
            <person name="Zhang Z."/>
            <person name="Ro D.K."/>
            <person name="Shang Y."/>
            <person name="Huang S."/>
            <person name="Yan J."/>
        </authorList>
    </citation>
    <scope>NUCLEOTIDE SEQUENCE [LARGE SCALE GENOMIC DNA]</scope>
    <source>
        <strain evidence="5">Ta-2019</strain>
    </source>
</reference>
<feature type="non-terminal residue" evidence="5">
    <location>
        <position position="1"/>
    </location>
</feature>
<name>A0AA38CCL3_TAXCH</name>
<keyword evidence="1" id="KW-0028">Amino-acid biosynthesis</keyword>
<dbReference type="PIRSF" id="PIRSF006655">
    <property type="entry name" value="DHQ_synth"/>
    <property type="match status" value="1"/>
</dbReference>
<dbReference type="InterPro" id="IPR002812">
    <property type="entry name" value="DHQS"/>
</dbReference>
<dbReference type="GO" id="GO:0016491">
    <property type="term" value="F:oxidoreductase activity"/>
    <property type="evidence" value="ECO:0007669"/>
    <property type="project" value="InterPro"/>
</dbReference>
<dbReference type="Pfam" id="PF01959">
    <property type="entry name" value="DHQS"/>
    <property type="match status" value="1"/>
</dbReference>
<dbReference type="GO" id="GO:0003856">
    <property type="term" value="F:3-dehydroquinate synthase activity"/>
    <property type="evidence" value="ECO:0007669"/>
    <property type="project" value="InterPro"/>
</dbReference>
<evidence type="ECO:0000256" key="1">
    <source>
        <dbReference type="ARBA" id="ARBA00022605"/>
    </source>
</evidence>
<evidence type="ECO:0000313" key="6">
    <source>
        <dbReference type="Proteomes" id="UP000824469"/>
    </source>
</evidence>
<proteinExistence type="predicted"/>
<dbReference type="Proteomes" id="UP000824469">
    <property type="component" value="Unassembled WGS sequence"/>
</dbReference>
<dbReference type="AlphaFoldDB" id="A0AA38CCL3"/>
<feature type="domain" description="3-dehydroquinate synthase N-terminal" evidence="3">
    <location>
        <begin position="37"/>
        <end position="189"/>
    </location>
</feature>
<evidence type="ECO:0000313" key="5">
    <source>
        <dbReference type="EMBL" id="KAH9298082.1"/>
    </source>
</evidence>
<protein>
    <recommendedName>
        <fullName evidence="7">3-dehydroquinate synthase</fullName>
    </recommendedName>
</protein>
<dbReference type="GO" id="GO:0008652">
    <property type="term" value="P:amino acid biosynthetic process"/>
    <property type="evidence" value="ECO:0007669"/>
    <property type="project" value="UniProtKB-KW"/>
</dbReference>
<evidence type="ECO:0000256" key="2">
    <source>
        <dbReference type="ARBA" id="ARBA00023141"/>
    </source>
</evidence>
<dbReference type="EMBL" id="JAHRHJ020000010">
    <property type="protein sequence ID" value="KAH9298082.1"/>
    <property type="molecule type" value="Genomic_DNA"/>
</dbReference>
<dbReference type="InterPro" id="IPR056179">
    <property type="entry name" value="DHQS_C"/>
</dbReference>
<sequence>GYFKFSFSSPFMDIKKGSIGSQMKICSAMNFFNHGQEKSVWIWTENKKVMITAVERGWNTFIFSSDGKQLASEWASIAKINPLFINDGYIYNSERNQIGAFAEVSSSSQLQEVYAMVGQTEHIVIHCLDWQIIPVENMVANFHGSGTSIFTVAKTVHDAQVFFEALEKGTDGVVLHTDDMDLILELKAYLDRNVDSKKNMKLSTATVTRLEMMGMGDRVCVDLCSLLRPGEGVLVGSFARGLFLVHSECLESRYIASRPFRVNAGPVHAYIAIPGGKTSYLSELESGKEVIVVDMHGKQKTAIVGRVKIESRSLVLVEAKIECAEVPKCSILLQNAETVSLVRPPSPDGEGQQLTVPVSTLKVGDQVLLSLQEPARHT</sequence>
<dbReference type="Pfam" id="PF26558">
    <property type="entry name" value="DHQS_2nd"/>
    <property type="match status" value="1"/>
</dbReference>
<gene>
    <name evidence="5" type="ORF">KI387_029764</name>
</gene>
<dbReference type="OMA" id="HFGMAIK"/>
<feature type="non-terminal residue" evidence="5">
    <location>
        <position position="378"/>
    </location>
</feature>
<dbReference type="PANTHER" id="PTHR33563">
    <property type="match status" value="1"/>
</dbReference>